<keyword evidence="6" id="KW-0067">ATP-binding</keyword>
<proteinExistence type="evidence at transcript level"/>
<evidence type="ECO:0000313" key="16">
    <source>
        <dbReference type="EMBL" id="AAI58530.1"/>
    </source>
</evidence>
<evidence type="ECO:0000256" key="8">
    <source>
        <dbReference type="ARBA" id="ARBA00022946"/>
    </source>
</evidence>
<dbReference type="Xenbase" id="XB-GENE-6049467">
    <property type="gene designation" value="pars2"/>
</dbReference>
<dbReference type="InterPro" id="IPR004154">
    <property type="entry name" value="Anticodon-bd"/>
</dbReference>
<dbReference type="EC" id="6.1.1.15" evidence="3"/>
<evidence type="ECO:0000313" key="19">
    <source>
        <dbReference type="RefSeq" id="NP_001120088.1"/>
    </source>
</evidence>
<dbReference type="PROSITE" id="PS50862">
    <property type="entry name" value="AA_TRNA_LIGASE_II"/>
    <property type="match status" value="1"/>
</dbReference>
<dbReference type="RefSeq" id="XP_031755699.1">
    <property type="nucleotide sequence ID" value="XM_031899839.1"/>
</dbReference>
<evidence type="ECO:0000256" key="1">
    <source>
        <dbReference type="ARBA" id="ARBA00004305"/>
    </source>
</evidence>
<dbReference type="AlphaFoldDB" id="B0BMR0"/>
<dbReference type="OMA" id="NCDYAAN"/>
<dbReference type="GeneID" id="100145097"/>
<dbReference type="Bgee" id="ENSXETG00000039313">
    <property type="expression patterns" value="Expressed in egg cell and 13 other cell types or tissues"/>
</dbReference>
<evidence type="ECO:0000256" key="3">
    <source>
        <dbReference type="ARBA" id="ARBA00012831"/>
    </source>
</evidence>
<organism evidence="16">
    <name type="scientific">Xenopus tropicalis</name>
    <name type="common">Western clawed frog</name>
    <name type="synonym">Silurana tropicalis</name>
    <dbReference type="NCBI Taxonomy" id="8364"/>
    <lineage>
        <taxon>Eukaryota</taxon>
        <taxon>Metazoa</taxon>
        <taxon>Chordata</taxon>
        <taxon>Craniata</taxon>
        <taxon>Vertebrata</taxon>
        <taxon>Euteleostomi</taxon>
        <taxon>Amphibia</taxon>
        <taxon>Batrachia</taxon>
        <taxon>Anura</taxon>
        <taxon>Pipoidea</taxon>
        <taxon>Pipidae</taxon>
        <taxon>Xenopodinae</taxon>
        <taxon>Xenopus</taxon>
        <taxon>Silurana</taxon>
    </lineage>
</organism>
<evidence type="ECO:0000256" key="9">
    <source>
        <dbReference type="ARBA" id="ARBA00023128"/>
    </source>
</evidence>
<dbReference type="Gene3D" id="3.40.50.800">
    <property type="entry name" value="Anticodon-binding domain"/>
    <property type="match status" value="1"/>
</dbReference>
<dbReference type="STRING" id="8364.ENSXETP00000043868"/>
<dbReference type="InterPro" id="IPR002316">
    <property type="entry name" value="Pro-tRNA-ligase_IIa"/>
</dbReference>
<comment type="subcellular location">
    <subcellularLocation>
        <location evidence="1">Mitochondrion matrix</location>
    </subcellularLocation>
</comment>
<reference evidence="17" key="3">
    <citation type="journal article" date="2010" name="Science">
        <title>The genome of the Western clawed frog Xenopus tropicalis.</title>
        <authorList>
            <person name="Hellsten U."/>
            <person name="Harland R.M."/>
            <person name="Gilchrist M.J."/>
            <person name="Hendrix D."/>
            <person name="Jurka J."/>
            <person name="Kapitonov V."/>
            <person name="Ovcharenko I."/>
            <person name="Putnam N.H."/>
            <person name="Shu S."/>
            <person name="Taher L."/>
            <person name="Blitz I.L."/>
            <person name="Blumberg B."/>
            <person name="Dichmann D.S."/>
            <person name="Dubchak I."/>
            <person name="Amaya E."/>
            <person name="Detter J.C."/>
            <person name="Fletcher R."/>
            <person name="Gerhard D.S."/>
            <person name="Goodstein D."/>
            <person name="Graves T."/>
            <person name="Grigoriev I.V."/>
            <person name="Grimwood J."/>
            <person name="Kawashima T."/>
            <person name="Lindquist E."/>
            <person name="Lucas S.M."/>
            <person name="Mead P.E."/>
            <person name="Mitros T."/>
            <person name="Ogino H."/>
            <person name="Ohta Y."/>
            <person name="Poliakov A.V."/>
            <person name="Pollet N."/>
            <person name="Robert J."/>
            <person name="Salamov A."/>
            <person name="Sater A.K."/>
            <person name="Schmutz J."/>
            <person name="Terry A."/>
            <person name="Vize P.D."/>
            <person name="Warren W.C."/>
            <person name="Wells D."/>
            <person name="Wills A."/>
            <person name="Wilson R.K."/>
            <person name="Zimmerman L.B."/>
            <person name="Zorn A.M."/>
            <person name="Grainger R."/>
            <person name="Grammer T."/>
            <person name="Khokha M.K."/>
            <person name="Richardson P.M."/>
            <person name="Rokhsar D.S."/>
        </authorList>
    </citation>
    <scope>NUCLEOTIDE SEQUENCE [LARGE SCALE GENOMIC DNA]</scope>
    <source>
        <strain evidence="17">Nigerian</strain>
    </source>
</reference>
<accession>B0BMR0</accession>
<dbReference type="SUPFAM" id="SSF52954">
    <property type="entry name" value="Class II aaRS ABD-related"/>
    <property type="match status" value="1"/>
</dbReference>
<evidence type="ECO:0000256" key="6">
    <source>
        <dbReference type="ARBA" id="ARBA00022840"/>
    </source>
</evidence>
<evidence type="ECO:0000256" key="14">
    <source>
        <dbReference type="ARBA" id="ARBA00071545"/>
    </source>
</evidence>
<name>B0BMR0_XENTR</name>
<reference evidence="19" key="1">
    <citation type="journal article" date="2002" name="Dev. Dyn.">
        <title>Genetic and genomic tools for Xenopus research: The NIH Xenopus initiative.</title>
        <authorList>
            <person name="Klein S.L."/>
            <person name="Strausberg R.L."/>
            <person name="Wagner L."/>
            <person name="Pontius J."/>
            <person name="Clifton S.W."/>
            <person name="Richardson P."/>
        </authorList>
    </citation>
    <scope>NUCLEOTIDE SEQUENCE</scope>
</reference>
<comment type="similarity">
    <text evidence="2">Belongs to the class-II aminoacyl-tRNA synthetase family.</text>
</comment>
<keyword evidence="4 19" id="KW-0436">Ligase</keyword>
<keyword evidence="8" id="KW-0809">Transit peptide</keyword>
<evidence type="ECO:0000259" key="15">
    <source>
        <dbReference type="PROSITE" id="PS50862"/>
    </source>
</evidence>
<evidence type="ECO:0000313" key="20">
    <source>
        <dbReference type="RefSeq" id="XP_031755699.1"/>
    </source>
</evidence>
<dbReference type="GO" id="GO:0005759">
    <property type="term" value="C:mitochondrial matrix"/>
    <property type="evidence" value="ECO:0007669"/>
    <property type="project" value="UniProtKB-SubCell"/>
</dbReference>
<dbReference type="EMBL" id="BC158529">
    <property type="protein sequence ID" value="AAI58530.1"/>
    <property type="molecule type" value="mRNA"/>
</dbReference>
<evidence type="ECO:0000313" key="21">
    <source>
        <dbReference type="Xenbase" id="XB-GENE-6049467"/>
    </source>
</evidence>
<dbReference type="InterPro" id="IPR045864">
    <property type="entry name" value="aa-tRNA-synth_II/BPL/LPL"/>
</dbReference>
<evidence type="ECO:0000256" key="5">
    <source>
        <dbReference type="ARBA" id="ARBA00022741"/>
    </source>
</evidence>
<evidence type="ECO:0000313" key="17">
    <source>
        <dbReference type="Ensembl" id="ENSXETP00000088193"/>
    </source>
</evidence>
<dbReference type="Gene3D" id="3.30.930.10">
    <property type="entry name" value="Bira Bifunctional Protein, Domain 2"/>
    <property type="match status" value="1"/>
</dbReference>
<dbReference type="GO" id="GO:0004827">
    <property type="term" value="F:proline-tRNA ligase activity"/>
    <property type="evidence" value="ECO:0000318"/>
    <property type="project" value="GO_Central"/>
</dbReference>
<dbReference type="RefSeq" id="NP_001120088.1">
    <property type="nucleotide sequence ID" value="NM_001126616.1"/>
</dbReference>
<keyword evidence="10" id="KW-0030">Aminoacyl-tRNA synthetase</keyword>
<keyword evidence="9" id="KW-0496">Mitochondrion</keyword>
<dbReference type="AGR" id="Xenbase:XB-GENE-6049467"/>
<reference evidence="19 20" key="5">
    <citation type="submission" date="2025-04" db="UniProtKB">
        <authorList>
            <consortium name="RefSeq"/>
        </authorList>
    </citation>
    <scope>IDENTIFICATION</scope>
    <source>
        <strain evidence="20">Nigerian</strain>
        <tissue evidence="20">Liver and blood</tissue>
    </source>
</reference>
<comment type="catalytic activity">
    <reaction evidence="12">
        <text>tRNA(Pro) + L-proline + ATP = L-prolyl-tRNA(Pro) + AMP + diphosphate</text>
        <dbReference type="Rhea" id="RHEA:14305"/>
        <dbReference type="Rhea" id="RHEA-COMP:9700"/>
        <dbReference type="Rhea" id="RHEA-COMP:9702"/>
        <dbReference type="ChEBI" id="CHEBI:30616"/>
        <dbReference type="ChEBI" id="CHEBI:33019"/>
        <dbReference type="ChEBI" id="CHEBI:60039"/>
        <dbReference type="ChEBI" id="CHEBI:78442"/>
        <dbReference type="ChEBI" id="CHEBI:78532"/>
        <dbReference type="ChEBI" id="CHEBI:456215"/>
        <dbReference type="EC" id="6.1.1.15"/>
    </reaction>
</comment>
<evidence type="ECO:0000256" key="2">
    <source>
        <dbReference type="ARBA" id="ARBA00008226"/>
    </source>
</evidence>
<dbReference type="SUPFAM" id="SSF55681">
    <property type="entry name" value="Class II aaRS and biotin synthetases"/>
    <property type="match status" value="1"/>
</dbReference>
<dbReference type="OrthoDB" id="10267474at2759"/>
<dbReference type="Ensembl" id="ENSXETT00000123201">
    <property type="protein sequence ID" value="ENSXETP00000110441"/>
    <property type="gene ID" value="ENSXETG00000039313"/>
</dbReference>
<dbReference type="KEGG" id="xtr:100145097"/>
<keyword evidence="18" id="KW-1185">Reference proteome</keyword>
<comment type="function">
    <text evidence="13">Mitochondrial aminoacyl-tRNA synthetase that catalyzes the specific attachment of the proline amino acid (aa) to the homologous transfer RNA (tRNA), further participating in protein synthesis. The reaction occurs in a two steps: proline is first activated by ATP to form Pro-AMP and then transferred to the acceptor end of tRNA(Pro).</text>
</comment>
<dbReference type="InterPro" id="IPR002314">
    <property type="entry name" value="aa-tRNA-synt_IIb"/>
</dbReference>
<evidence type="ECO:0000256" key="7">
    <source>
        <dbReference type="ARBA" id="ARBA00022917"/>
    </source>
</evidence>
<gene>
    <name evidence="17 19 20 21" type="primary">pars2</name>
    <name evidence="16" type="synonym">LOC100145097</name>
    <name evidence="19 20" type="synonym">mt-prors</name>
</gene>
<dbReference type="InterPro" id="IPR036621">
    <property type="entry name" value="Anticodon-bd_dom_sf"/>
</dbReference>
<dbReference type="InterPro" id="IPR006195">
    <property type="entry name" value="aa-tRNA-synth_II"/>
</dbReference>
<reference evidence="17" key="4">
    <citation type="submission" date="2020-05" db="UniProtKB">
        <authorList>
            <consortium name="Ensembl"/>
        </authorList>
    </citation>
    <scope>IDENTIFICATION</scope>
</reference>
<dbReference type="CDD" id="cd00779">
    <property type="entry name" value="ProRS_core_prok"/>
    <property type="match status" value="1"/>
</dbReference>
<dbReference type="Proteomes" id="UP000008143">
    <property type="component" value="Chromosome 4"/>
</dbReference>
<evidence type="ECO:0000256" key="10">
    <source>
        <dbReference type="ARBA" id="ARBA00023146"/>
    </source>
</evidence>
<dbReference type="PRINTS" id="PR01046">
    <property type="entry name" value="TRNASYNTHPRO"/>
</dbReference>
<evidence type="ECO:0000256" key="12">
    <source>
        <dbReference type="ARBA" id="ARBA00047671"/>
    </source>
</evidence>
<dbReference type="GO" id="GO:0005739">
    <property type="term" value="C:mitochondrion"/>
    <property type="evidence" value="ECO:0000318"/>
    <property type="project" value="GO_Central"/>
</dbReference>
<dbReference type="InterPro" id="IPR033730">
    <property type="entry name" value="ProRS_core_prok"/>
</dbReference>
<dbReference type="Pfam" id="PF03129">
    <property type="entry name" value="HGTP_anticodon"/>
    <property type="match status" value="1"/>
</dbReference>
<dbReference type="FunFam" id="3.40.50.800:FF:000020">
    <property type="entry name" value="Probable proline--tRNA ligase, mitochondrial"/>
    <property type="match status" value="1"/>
</dbReference>
<dbReference type="FunFam" id="3.30.930.10:FF:000042">
    <property type="entry name" value="probable proline--tRNA ligase, mitochondrial"/>
    <property type="match status" value="1"/>
</dbReference>
<dbReference type="GeneTree" id="ENSGT00390000010922"/>
<evidence type="ECO:0000256" key="4">
    <source>
        <dbReference type="ARBA" id="ARBA00022598"/>
    </source>
</evidence>
<keyword evidence="5" id="KW-0547">Nucleotide-binding</keyword>
<dbReference type="GO" id="GO:0005524">
    <property type="term" value="F:ATP binding"/>
    <property type="evidence" value="ECO:0007669"/>
    <property type="project" value="UniProtKB-KW"/>
</dbReference>
<dbReference type="Ensembl" id="ENSXETT00000073682">
    <property type="protein sequence ID" value="ENSXETP00000088193"/>
    <property type="gene ID" value="ENSXETG00000039313"/>
</dbReference>
<dbReference type="Pfam" id="PF00587">
    <property type="entry name" value="tRNA-synt_2b"/>
    <property type="match status" value="1"/>
</dbReference>
<sequence>MVMLLRSCCRVLLPHIVTCRNHHVSAKGKRCLLSRLYQPRSLWEVKASETEAKPNEPTSKSQKLMIKAGLIRPSSPGCFHYLPFTVRAMEKLIRLIDKEMQDIGGQKIDMPTLSSAALWRQSGRWDLMGKELFRLMDRHNQEYCLGPTHEEAVTHLVASEGGINNKELPLLLYQITRKFRDEQRPCFGLLRGREFYMKDMYTFDISDESAYETYRNVCDAYTNIFRALGVRFVKVQADTGNIGGKMSHEFHLPANIGEDRLLVCGSCDFSANVELLQHNEKNCPVCTGQLKETKGIEIGHTFYLGTKYSHVFKATCYDSQKTPFIAEMGCYGIGVSRLLAASLEVLSKEDDIHWPGLIAPYQVCLISPKKGSKESEAITISETLYDEIIQSVPWLRDETVLDDRSYLTIGKRVKEAHMTGYPYIIVVGKKALETPSLFEVRSHNTDEVHFFSREGVIDFLQRVKVI</sequence>
<evidence type="ECO:0000313" key="18">
    <source>
        <dbReference type="Proteomes" id="UP000008143"/>
    </source>
</evidence>
<evidence type="ECO:0000256" key="11">
    <source>
        <dbReference type="ARBA" id="ARBA00029731"/>
    </source>
</evidence>
<dbReference type="CTD" id="25973"/>
<dbReference type="GO" id="GO:0006433">
    <property type="term" value="P:prolyl-tRNA aminoacylation"/>
    <property type="evidence" value="ECO:0000318"/>
    <property type="project" value="GO_Central"/>
</dbReference>
<evidence type="ECO:0000256" key="13">
    <source>
        <dbReference type="ARBA" id="ARBA00058798"/>
    </source>
</evidence>
<dbReference type="InterPro" id="IPR050062">
    <property type="entry name" value="Pro-tRNA_synthetase"/>
</dbReference>
<keyword evidence="7" id="KW-0648">Protein biosynthesis</keyword>
<dbReference type="PANTHER" id="PTHR42753">
    <property type="entry name" value="MITOCHONDRIAL RIBOSOME PROTEIN L39/PROLYL-TRNA LIGASE FAMILY MEMBER"/>
    <property type="match status" value="1"/>
</dbReference>
<feature type="domain" description="Aminoacyl-transfer RNA synthetases class-II family profile" evidence="15">
    <location>
        <begin position="90"/>
        <end position="360"/>
    </location>
</feature>
<dbReference type="PANTHER" id="PTHR42753:SF10">
    <property type="entry name" value="PROLINE--TRNA LIGASE, MITOCHONDRIAL-RELATED"/>
    <property type="match status" value="1"/>
</dbReference>
<reference evidence="16" key="2">
    <citation type="submission" date="2008-01" db="EMBL/GenBank/DDBJ databases">
        <authorList>
            <consortium name="NIH - Xenopus Gene Collection (XGC) project"/>
        </authorList>
    </citation>
    <scope>NUCLEOTIDE SEQUENCE [LARGE SCALE MRNA]</scope>
    <source>
        <tissue evidence="16">Small intestine</tissue>
    </source>
</reference>
<protein>
    <recommendedName>
        <fullName evidence="14">Probable proline--tRNA ligase, mitochondrial</fullName>
        <ecNumber evidence="3">6.1.1.15</ecNumber>
    </recommendedName>
    <alternativeName>
        <fullName evidence="11">Prolyl-tRNA synthetase</fullName>
    </alternativeName>
</protein>